<proteinExistence type="inferred from homology"/>
<evidence type="ECO:0000256" key="3">
    <source>
        <dbReference type="ARBA" id="ARBA00023004"/>
    </source>
</evidence>
<dbReference type="Gene3D" id="3.40.50.360">
    <property type="match status" value="1"/>
</dbReference>
<dbReference type="EMBL" id="JANRMI010000004">
    <property type="protein sequence ID" value="MDG0817638.1"/>
    <property type="molecule type" value="Genomic_DNA"/>
</dbReference>
<dbReference type="PANTHER" id="PTHR21496:SF0">
    <property type="entry name" value="RIESKE DOMAIN-CONTAINING PROTEIN"/>
    <property type="match status" value="1"/>
</dbReference>
<keyword evidence="2" id="KW-0479">Metal-binding</keyword>
<comment type="caution">
    <text evidence="8">The sequence shown here is derived from an EMBL/GenBank/DDBJ whole genome shotgun (WGS) entry which is preliminary data.</text>
</comment>
<evidence type="ECO:0000259" key="7">
    <source>
        <dbReference type="PROSITE" id="PS51296"/>
    </source>
</evidence>
<dbReference type="PANTHER" id="PTHR21496">
    <property type="entry name" value="FERREDOXIN-RELATED"/>
    <property type="match status" value="1"/>
</dbReference>
<accession>A0ABT6DR53</accession>
<dbReference type="SUPFAM" id="SSF50022">
    <property type="entry name" value="ISP domain"/>
    <property type="match status" value="1"/>
</dbReference>
<protein>
    <submittedName>
        <fullName evidence="8">NAD(P)H-dependent oxidoreductase</fullName>
    </submittedName>
</protein>
<gene>
    <name evidence="8" type="ORF">NWE73_14755</name>
</gene>
<evidence type="ECO:0000256" key="6">
    <source>
        <dbReference type="ARBA" id="ARBA00038001"/>
    </source>
</evidence>
<dbReference type="InterPro" id="IPR017941">
    <property type="entry name" value="Rieske_2Fe-2S"/>
</dbReference>
<dbReference type="InterPro" id="IPR036922">
    <property type="entry name" value="Rieske_2Fe-2S_sf"/>
</dbReference>
<organism evidence="8 9">
    <name type="scientific">Bdellovibrio svalbardensis</name>
    <dbReference type="NCBI Taxonomy" id="2972972"/>
    <lineage>
        <taxon>Bacteria</taxon>
        <taxon>Pseudomonadati</taxon>
        <taxon>Bdellovibrionota</taxon>
        <taxon>Bdellovibrionia</taxon>
        <taxon>Bdellovibrionales</taxon>
        <taxon>Pseudobdellovibrionaceae</taxon>
        <taxon>Bdellovibrio</taxon>
    </lineage>
</organism>
<evidence type="ECO:0000256" key="5">
    <source>
        <dbReference type="ARBA" id="ARBA00034078"/>
    </source>
</evidence>
<keyword evidence="9" id="KW-1185">Reference proteome</keyword>
<evidence type="ECO:0000256" key="2">
    <source>
        <dbReference type="ARBA" id="ARBA00022723"/>
    </source>
</evidence>
<sequence>MADQNNWHDLGSIAKLSQKPVQQIEVQQTKIALIFKDSQFSAISGVCNHVGGPLGNGILEGEYLVCPWHYYKFHWKTGEGEPGFEADRVPTYALKTEAGHLWVDLNPLKTRNKIPHPPLALARKPERAPGPLRVAGISTTVMDLKYPRVSTSELLLEESLRHAKAKGFDTHLLKLRELKFRHCEGFYSKDAHACIWPCSITQIDETDQLDQVYEDLVHWADVLVLATPIRWGSASSLYYKMTERLNCIQNQITTHNNQLIRNKVAGFIITGGQDNVQSVAGHMMGFFSELGYHLPPFPYIAHSLGWSMENMAHNVHYVQRSHALKEAAQELVDRCAELSEHLISTNAPNTLIHRAGRKAYKAERHHDLE</sequence>
<dbReference type="Gene3D" id="2.102.10.10">
    <property type="entry name" value="Rieske [2Fe-2S] iron-sulphur domain"/>
    <property type="match status" value="1"/>
</dbReference>
<dbReference type="Pfam" id="PF00355">
    <property type="entry name" value="Rieske"/>
    <property type="match status" value="1"/>
</dbReference>
<dbReference type="Pfam" id="PF03358">
    <property type="entry name" value="FMN_red"/>
    <property type="match status" value="1"/>
</dbReference>
<feature type="domain" description="Rieske" evidence="7">
    <location>
        <begin position="7"/>
        <end position="103"/>
    </location>
</feature>
<dbReference type="PROSITE" id="PS51296">
    <property type="entry name" value="RIESKE"/>
    <property type="match status" value="1"/>
</dbReference>
<evidence type="ECO:0000313" key="8">
    <source>
        <dbReference type="EMBL" id="MDG0817638.1"/>
    </source>
</evidence>
<dbReference type="RefSeq" id="WP_277579110.1">
    <property type="nucleotide sequence ID" value="NZ_JANRMI010000004.1"/>
</dbReference>
<evidence type="ECO:0000256" key="1">
    <source>
        <dbReference type="ARBA" id="ARBA00022714"/>
    </source>
</evidence>
<keyword evidence="4" id="KW-0411">Iron-sulfur</keyword>
<dbReference type="Proteomes" id="UP001152321">
    <property type="component" value="Unassembled WGS sequence"/>
</dbReference>
<reference evidence="8" key="1">
    <citation type="submission" date="2022-08" db="EMBL/GenBank/DDBJ databases">
        <title>Novel Bdellovibrio Species Isolated from Svalbard: Designation Bdellovibrio svalbardensis.</title>
        <authorList>
            <person name="Mitchell R.J."/>
            <person name="Choi S.Y."/>
        </authorList>
    </citation>
    <scope>NUCLEOTIDE SEQUENCE</scope>
    <source>
        <strain evidence="8">PAP01</strain>
    </source>
</reference>
<dbReference type="InterPro" id="IPR005025">
    <property type="entry name" value="FMN_Rdtase-like_dom"/>
</dbReference>
<evidence type="ECO:0000256" key="4">
    <source>
        <dbReference type="ARBA" id="ARBA00023014"/>
    </source>
</evidence>
<evidence type="ECO:0000313" key="9">
    <source>
        <dbReference type="Proteomes" id="UP001152321"/>
    </source>
</evidence>
<dbReference type="SUPFAM" id="SSF52218">
    <property type="entry name" value="Flavoproteins"/>
    <property type="match status" value="1"/>
</dbReference>
<keyword evidence="3" id="KW-0408">Iron</keyword>
<comment type="cofactor">
    <cofactor evidence="5">
        <name>[2Fe-2S] cluster</name>
        <dbReference type="ChEBI" id="CHEBI:190135"/>
    </cofactor>
</comment>
<name>A0ABT6DR53_9BACT</name>
<keyword evidence="1" id="KW-0001">2Fe-2S</keyword>
<comment type="similarity">
    <text evidence="6">Belongs to the bacterial ring-hydroxylating dioxygenase ferredoxin component family.</text>
</comment>
<dbReference type="InterPro" id="IPR029039">
    <property type="entry name" value="Flavoprotein-like_sf"/>
</dbReference>